<dbReference type="KEGG" id="bvq:FHE72_21990"/>
<organism evidence="9 10">
    <name type="scientific">Rossellomorea vietnamensis</name>
    <dbReference type="NCBI Taxonomy" id="218284"/>
    <lineage>
        <taxon>Bacteria</taxon>
        <taxon>Bacillati</taxon>
        <taxon>Bacillota</taxon>
        <taxon>Bacilli</taxon>
        <taxon>Bacillales</taxon>
        <taxon>Bacillaceae</taxon>
        <taxon>Rossellomorea</taxon>
    </lineage>
</organism>
<accession>A0A6I6UTN1</accession>
<dbReference type="NCBIfam" id="TIGR02228">
    <property type="entry name" value="sigpep_I_arch"/>
    <property type="match status" value="1"/>
</dbReference>
<keyword evidence="3 7" id="KW-0812">Transmembrane</keyword>
<evidence type="ECO:0000256" key="3">
    <source>
        <dbReference type="ARBA" id="ARBA00022692"/>
    </source>
</evidence>
<evidence type="ECO:0000256" key="7">
    <source>
        <dbReference type="SAM" id="Phobius"/>
    </source>
</evidence>
<evidence type="ECO:0000256" key="5">
    <source>
        <dbReference type="ARBA" id="ARBA00023136"/>
    </source>
</evidence>
<dbReference type="EMBL" id="CP047394">
    <property type="protein sequence ID" value="QHE63359.1"/>
    <property type="molecule type" value="Genomic_DNA"/>
</dbReference>
<dbReference type="InterPro" id="IPR036286">
    <property type="entry name" value="LexA/Signal_pep-like_sf"/>
</dbReference>
<evidence type="ECO:0000313" key="9">
    <source>
        <dbReference type="EMBL" id="QHE63359.1"/>
    </source>
</evidence>
<dbReference type="GO" id="GO:0006465">
    <property type="term" value="P:signal peptide processing"/>
    <property type="evidence" value="ECO:0007669"/>
    <property type="project" value="UniProtKB-UniRule"/>
</dbReference>
<dbReference type="EC" id="3.4.21.89" evidence="6"/>
<reference evidence="9 10" key="1">
    <citation type="submission" date="2019-06" db="EMBL/GenBank/DDBJ databases">
        <title>An operon consisting of a P-type ATPase gene and a transcriptional regular gene given the different cadmium resistance in Bacillus vietamensis 151-6 and Bacillus marisflavi 151-25.</title>
        <authorList>
            <person name="Yu X."/>
        </authorList>
    </citation>
    <scope>NUCLEOTIDE SEQUENCE [LARGE SCALE GENOMIC DNA]</scope>
    <source>
        <strain evidence="9 10">151-6</strain>
    </source>
</reference>
<evidence type="ECO:0000259" key="8">
    <source>
        <dbReference type="Pfam" id="PF00717"/>
    </source>
</evidence>
<evidence type="ECO:0000256" key="1">
    <source>
        <dbReference type="ARBA" id="ARBA00004370"/>
    </source>
</evidence>
<feature type="domain" description="Peptidase S24/S26A/S26B/S26C" evidence="8">
    <location>
        <begin position="47"/>
        <end position="113"/>
    </location>
</feature>
<dbReference type="PANTHER" id="PTHR10806">
    <property type="entry name" value="SIGNAL PEPTIDASE COMPLEX CATALYTIC SUBUNIT SEC11"/>
    <property type="match status" value="1"/>
</dbReference>
<keyword evidence="9" id="KW-0378">Hydrolase</keyword>
<keyword evidence="5 7" id="KW-0472">Membrane</keyword>
<dbReference type="InterPro" id="IPR015927">
    <property type="entry name" value="Peptidase_S24_S26A/B/C"/>
</dbReference>
<protein>
    <recommendedName>
        <fullName evidence="6">Signal peptidase I</fullName>
        <ecNumber evidence="6">3.4.21.89</ecNumber>
    </recommendedName>
</protein>
<dbReference type="AlphaFoldDB" id="A0A6I6UTN1"/>
<gene>
    <name evidence="9" type="ORF">FHE72_21990</name>
</gene>
<keyword evidence="2" id="KW-0645">Protease</keyword>
<evidence type="ECO:0000256" key="4">
    <source>
        <dbReference type="ARBA" id="ARBA00022989"/>
    </source>
</evidence>
<dbReference type="RefSeq" id="WP_159363037.1">
    <property type="nucleotide sequence ID" value="NZ_CP047394.1"/>
</dbReference>
<comment type="subcellular location">
    <subcellularLocation>
        <location evidence="1">Membrane</location>
    </subcellularLocation>
</comment>
<feature type="transmembrane region" description="Helical" evidence="7">
    <location>
        <begin position="144"/>
        <end position="163"/>
    </location>
</feature>
<proteinExistence type="predicted"/>
<feature type="transmembrane region" description="Helical" evidence="7">
    <location>
        <begin position="12"/>
        <end position="31"/>
    </location>
</feature>
<name>A0A6I6UTN1_9BACI</name>
<evidence type="ECO:0000256" key="6">
    <source>
        <dbReference type="NCBIfam" id="TIGR02228"/>
    </source>
</evidence>
<dbReference type="Gene3D" id="2.10.109.10">
    <property type="entry name" value="Umud Fragment, subunit A"/>
    <property type="match status" value="1"/>
</dbReference>
<dbReference type="CDD" id="cd06462">
    <property type="entry name" value="Peptidase_S24_S26"/>
    <property type="match status" value="1"/>
</dbReference>
<dbReference type="GO" id="GO:0004252">
    <property type="term" value="F:serine-type endopeptidase activity"/>
    <property type="evidence" value="ECO:0007669"/>
    <property type="project" value="UniProtKB-UniRule"/>
</dbReference>
<dbReference type="GO" id="GO:0009003">
    <property type="term" value="F:signal peptidase activity"/>
    <property type="evidence" value="ECO:0007669"/>
    <property type="project" value="UniProtKB-EC"/>
</dbReference>
<dbReference type="Pfam" id="PF00717">
    <property type="entry name" value="Peptidase_S24"/>
    <property type="match status" value="1"/>
</dbReference>
<dbReference type="PRINTS" id="PR00728">
    <property type="entry name" value="SIGNALPTASE"/>
</dbReference>
<dbReference type="PANTHER" id="PTHR10806:SF6">
    <property type="entry name" value="SIGNAL PEPTIDASE COMPLEX CATALYTIC SUBUNIT SEC11"/>
    <property type="match status" value="1"/>
</dbReference>
<evidence type="ECO:0000256" key="2">
    <source>
        <dbReference type="ARBA" id="ARBA00022670"/>
    </source>
</evidence>
<dbReference type="SUPFAM" id="SSF51306">
    <property type="entry name" value="LexA/Signal peptidase"/>
    <property type="match status" value="1"/>
</dbReference>
<dbReference type="Proteomes" id="UP000465062">
    <property type="component" value="Chromosome"/>
</dbReference>
<dbReference type="InterPro" id="IPR001733">
    <property type="entry name" value="Peptidase_S26B"/>
</dbReference>
<keyword evidence="4 7" id="KW-1133">Transmembrane helix</keyword>
<evidence type="ECO:0000313" key="10">
    <source>
        <dbReference type="Proteomes" id="UP000465062"/>
    </source>
</evidence>
<sequence>MGRKLLKMFTYLLSISVLCCIVFLLFVTYQAQQNPSRIPSFFGYKPLTVLTNSMEPKISAGDMIFVKEKDAVDVKEKDIITFRTADQKVVTHRVVEVTPEGFMTKGDNNNVEDSWKVTSDSLIGKVAVILPNAGYAAKFISSKIGFSLFVLLPFLLFILIEVFERTKRHYNRKDDTASSKV</sequence>
<dbReference type="GO" id="GO:0016020">
    <property type="term" value="C:membrane"/>
    <property type="evidence" value="ECO:0007669"/>
    <property type="project" value="UniProtKB-SubCell"/>
</dbReference>